<evidence type="ECO:0000256" key="5">
    <source>
        <dbReference type="SAM" id="MobiDB-lite"/>
    </source>
</evidence>
<keyword evidence="3" id="KW-0863">Zinc-finger</keyword>
<dbReference type="Pfam" id="PF03107">
    <property type="entry name" value="C1_2"/>
    <property type="match status" value="17"/>
</dbReference>
<evidence type="ECO:0000313" key="8">
    <source>
        <dbReference type="EMBL" id="KAH0855711.1"/>
    </source>
</evidence>
<dbReference type="InterPro" id="IPR046867">
    <property type="entry name" value="AldOxase/xan_DH_MoCoBD2"/>
</dbReference>
<feature type="domain" description="Zinc finger PHD-type" evidence="7">
    <location>
        <begin position="2370"/>
        <end position="2431"/>
    </location>
</feature>
<dbReference type="InterPro" id="IPR008274">
    <property type="entry name" value="AldOxase/xan_DH_MoCoBD1"/>
</dbReference>
<feature type="compositionally biased region" description="Gly residues" evidence="5">
    <location>
        <begin position="2079"/>
        <end position="2088"/>
    </location>
</feature>
<evidence type="ECO:0000313" key="9">
    <source>
        <dbReference type="Proteomes" id="UP000824890"/>
    </source>
</evidence>
<evidence type="ECO:0000259" key="6">
    <source>
        <dbReference type="SMART" id="SM00109"/>
    </source>
</evidence>
<sequence length="2776" mass="316255">MESSYDLIHSSNHNIYFVGKYKVGFTNGGKVLAYDLEVYNNGGNSLDLSQAVLEIAMFNSDNVYEIPHVRIRGNVCFTNYPSNTAFRGFGGPQGMLITENWIQRIAAELDRSPEEIKEMNFQVEGSITHYSQCIQHCTLHQLWKELKVSCNFLKARREVDDFNSHNRWKKRGVAMVPTKFGVSFTKKFMNQAGALVHVYTDGTVLVTHGGVEMGQGLHTKVAQVAAFAFNIPLSSVFVSETSTDKVPNASPTAASLSSDMYGVSRLKHEWSLLPLSSVATPLLSACYFQRIDLSAHGFYIVPDVGFDWISGKGNPFRYYTYGAAFAEVEIDTLTGDFHTKTVDIKLDLGYSLNPAIDIGQVLETKPLEIIKTRVLRLCLKPEHVLQIEGAFVQGILESKMESEGGVLLPLFHEHPMTPWNDHHMRKGDCCDCFEPQSDGYYYCKLCDFFVHKKCGDELSEFISDHPSHPDHTLRLQEKREDHVCYICDSKIQNLSYRCEMCDFHMDLHCAKYPPPDIIENFEMHPHKLTFVKELSAFHCSAKCGKTSAYAAGFSCGFYYQCNECDAVAFHVECVWHPAALEHSTEVNHPYHSLHPLKLFKGPPPDYSDGKCRLCGRKVDKELFYHCSSCNFTLDWRCVVNPPPQSLLNLKAHDHQLKLLPRLLSFTCNACGLKGDRSPYMCVQCDFMIHQGCLGLPRVININRHDHRVSRTLLLGDGAMNSVCEVCHKKVDWTCGGFSCQTCPNYVVHSKCATRYDVWNMKELEGVPEEEEDIEPYVVIDDNTIQHFSHKEHYLIFNENGVLYEDKKRCSACTHPIGLQSFYGCMDCDFSLHQCCAKCPKKKRHVLHNERLTLFTNKELDTFRCYACSRMCNGFIYKDRYTKLDVLCETGICNGCNNKEYRLLKCIEDDCGFVICFKCATLPQVVKHRVDDHPLSLCYVEEEEASGKYWCDICERETDPKKWFYTCKDHLASLHTKCVLGDTAGLMPRSVPKLLGIPHEVVLNNSVTRPFCIRCKSRCMYPIYLKVLGSPDICFCSVECSLVYKDTNPKNWFYTCVLGDTRWLMPGNTLKYFGIPFESDGYYCKTCDFFLHKECGELTEFIIDHPAHPDHTLRLQGIRGHVCDICERKIKNLCYRCCDGCDFDMDLHCAKYPPPDVIDNFETHSHKLTLVKKNTVFDCSAKCGKAYGLSYKCEECDVAFPVECVWHPEASELNYSPEVNHSYHSLHPLKFLTGEPPEYSDGKCRLYGTEIGKLFYHCSSCNFTVGFHCVLNPPQKSLVDPKVHDHQLTLLPRLDSFTCNACGLKGDRSPYACFDCGFMIHQDCLGLPRVININRHDHRVSRTSVLGDAAMNSVCGVCRKKVDWTYGGFSCKRCPGYVVHSKCATRKDVWNGKELEGIPEEEEDIEPYVVIDENTIQHFSHKEHYLRRIHGNGVWYEENKRCSACIHLIGLQSFYGCVDCDFYLHHKCAECPKMKRHVLHNDRLTLVTNEELEVFNCLVCDRASSGFMYKDGNRKLDVLCGSVSEPFFHPSHPHHPLYYIPTEEEEICNGCNRREHHMLRCIEGDCGFVLGFKCATLPQVVKHIVDDHPLSLCYGQEEEASGKYWCDICEKETNPKEWFYTCKNQQASLHTMCVLGDCTGLMPRSVAKLWGKPTEVVLNNSVTRPFCIWCKSRCMYPIKLKLLGTSGTYACSLECAFYFIIILIELDRSSEINHVYSYQFLTFFLRTSSLPLSVDLPNFGVWFTKNFMNQVIHLALLFLEKQETEFLIMWCALVHVYTVLVTHGGVEMGQGLHTKVAQVSASAFNIPLSSVFVSETSTGKVIDFLRTERTITVKQCITSVVTHISPSFVGLGRKWFPLVTPATPERIRIACFDEFTSPFCLRHEEGDLTGFPDISTTSAPSVFDTFAYVTKITVCSRTYTSAAFHIYRGIAVNSIFNILLQHLEHLGTAVYLIFIIQCTNATARAPWDSCSLIPLVEDTTRLQRAKETKAQTNILDRQMVKLKQQIFKQRLDKGDITRSTTVFSEKGKGVSTKTVPSGKKKSLSEASPPSEIVKHNFGSENLWGKPTVAERLNPMTDRISGGGSGGTGGSATSDAMDGEEESEDEEASHLCIRERKMESEGVLLPLIHEHPMMPWNDLRRGDCCGRYVSQSDGYYCKLCDFFLHKECGDDISDFIDHPSHPGHTLQPRSDPGNFCNLCGLAILNLYYRCEMCDFDVDPYCAKYPPPDFIDNFERHPHKLTLDKERMKFLIDGCSECKKDNDGFSYECDECYESFHVDCVWHPTEVLNYSPEVNHPYHSLHPLKLLTGEPPEYSDGKCRICGEMVDRNFYHCSSCNFTLDLPCVLHPPPQALVDLKAHDHQLTLLPRLDSFTCNACGLKGDRSPYACFDCGFMIHQDCLGLPRVININRHDHRVSRTSVLGDAAMNSVCGVCRKKVDWTCGGFSCKRCPGYVVHSKCATRKDVWNGEELEGVPEEEEDIEPYVVIDDNTIQHFSHKEHYLRFNENGVLYEDTKRCSACTHPIGLQSFYSCVNCDFSLHQNCAECPKRRRHVLHNERLTLVTNKDLEVFSCDACYRRSNGFMYKDEDKEFDVLCGSISEPFFHPSHPQHPLYYIPTEEVEICNGCNRRESHVLRCIEGDCGFALGFKCATLPQVVKNRVDDHPLSLCYGEEEEASGKYWCDICEKETDSKEWFYTCKDQRASLHTRCVLRDLARFMPRSVVKFQNRSFEVVLNKSVTRPFCSKCKSRCIYPIILKLLGISETSFCSFECAFLFYWFGEK</sequence>
<keyword evidence="9" id="KW-1185">Reference proteome</keyword>
<dbReference type="InterPro" id="IPR053192">
    <property type="entry name" value="Vacuole_Formation_Reg"/>
</dbReference>
<comment type="caution">
    <text evidence="8">The sequence shown here is derived from an EMBL/GenBank/DDBJ whole genome shotgun (WGS) entry which is preliminary data.</text>
</comment>
<dbReference type="EMBL" id="JAGKQM010000019">
    <property type="protein sequence ID" value="KAH0855711.1"/>
    <property type="molecule type" value="Genomic_DNA"/>
</dbReference>
<feature type="domain" description="Phorbol-ester/DAG-type" evidence="6">
    <location>
        <begin position="2299"/>
        <end position="2347"/>
    </location>
</feature>
<feature type="domain" description="Phorbol-ester/DAG-type" evidence="6">
    <location>
        <begin position="1283"/>
        <end position="1329"/>
    </location>
</feature>
<evidence type="ECO:0008006" key="10">
    <source>
        <dbReference type="Google" id="ProtNLM"/>
    </source>
</evidence>
<feature type="domain" description="Zinc finger PHD-type" evidence="7">
    <location>
        <begin position="2251"/>
        <end position="2334"/>
    </location>
</feature>
<feature type="region of interest" description="Disordered" evidence="5">
    <location>
        <begin position="2024"/>
        <end position="2056"/>
    </location>
</feature>
<feature type="region of interest" description="Disordered" evidence="5">
    <location>
        <begin position="2074"/>
        <end position="2107"/>
    </location>
</feature>
<dbReference type="InterPro" id="IPR046349">
    <property type="entry name" value="C1-like_sf"/>
</dbReference>
<feature type="domain" description="Zinc finger PHD-type" evidence="7">
    <location>
        <begin position="808"/>
        <end position="868"/>
    </location>
</feature>
<dbReference type="SUPFAM" id="SSF56003">
    <property type="entry name" value="Molybdenum cofactor-binding domain"/>
    <property type="match status" value="2"/>
</dbReference>
<feature type="domain" description="Phorbol-ester/DAG-type" evidence="6">
    <location>
        <begin position="652"/>
        <end position="698"/>
    </location>
</feature>
<evidence type="ECO:0000256" key="2">
    <source>
        <dbReference type="ARBA" id="ARBA00022737"/>
    </source>
</evidence>
<feature type="domain" description="Zinc finger PHD-type" evidence="7">
    <location>
        <begin position="2512"/>
        <end position="2572"/>
    </location>
</feature>
<dbReference type="InterPro" id="IPR002219">
    <property type="entry name" value="PKC_DAG/PE"/>
</dbReference>
<dbReference type="PANTHER" id="PTHR32410">
    <property type="entry name" value="CYSTEINE/HISTIDINE-RICH C1 DOMAIN FAMILY PROTEIN"/>
    <property type="match status" value="1"/>
</dbReference>
<dbReference type="Gene3D" id="3.30.365.10">
    <property type="entry name" value="Aldehyde oxidase/xanthine dehydrogenase, molybdopterin binding domain"/>
    <property type="match status" value="4"/>
</dbReference>
<feature type="domain" description="Phorbol-ester/DAG-type" evidence="6">
    <location>
        <begin position="2496"/>
        <end position="2545"/>
    </location>
</feature>
<feature type="domain" description="Zinc finger PHD-type" evidence="7">
    <location>
        <begin position="1297"/>
        <end position="1358"/>
    </location>
</feature>
<proteinExistence type="predicted"/>
<dbReference type="InterPro" id="IPR054483">
    <property type="entry name" value="DC1-like_CT"/>
</dbReference>
<keyword evidence="2" id="KW-0677">Repeat</keyword>
<protein>
    <recommendedName>
        <fullName evidence="10">Phorbol-ester/DAG-type domain-containing protein</fullName>
    </recommendedName>
</protein>
<keyword evidence="1" id="KW-0479">Metal-binding</keyword>
<feature type="domain" description="Zinc finger PHD-type" evidence="7">
    <location>
        <begin position="2618"/>
        <end position="2681"/>
    </location>
</feature>
<dbReference type="SMART" id="SM00109">
    <property type="entry name" value="C1"/>
    <property type="match status" value="11"/>
</dbReference>
<evidence type="ECO:0000256" key="1">
    <source>
        <dbReference type="ARBA" id="ARBA00022723"/>
    </source>
</evidence>
<feature type="domain" description="Phorbol-ester/DAG-type" evidence="6">
    <location>
        <begin position="704"/>
        <end position="757"/>
    </location>
</feature>
<feature type="domain" description="Phorbol-ester/DAG-type" evidence="6">
    <location>
        <begin position="2408"/>
        <end position="2461"/>
    </location>
</feature>
<dbReference type="InterPro" id="IPR004146">
    <property type="entry name" value="DC1"/>
</dbReference>
<dbReference type="Pfam" id="PF02738">
    <property type="entry name" value="MoCoBD_1"/>
    <property type="match status" value="1"/>
</dbReference>
<dbReference type="PANTHER" id="PTHR32410:SF154">
    <property type="entry name" value="CHP-RICH ZINC FINGER PROTEIN-LIKE-RELATED"/>
    <property type="match status" value="1"/>
</dbReference>
<dbReference type="Pfam" id="PF22926">
    <property type="entry name" value="C1-like_CT"/>
    <property type="match status" value="3"/>
</dbReference>
<dbReference type="SUPFAM" id="SSF57889">
    <property type="entry name" value="Cysteine-rich domain"/>
    <property type="match status" value="16"/>
</dbReference>
<name>A0ABQ7XIN1_BRANA</name>
<feature type="compositionally biased region" description="Acidic residues" evidence="5">
    <location>
        <begin position="2095"/>
        <end position="2105"/>
    </location>
</feature>
<organism evidence="8 9">
    <name type="scientific">Brassica napus</name>
    <name type="common">Rape</name>
    <dbReference type="NCBI Taxonomy" id="3708"/>
    <lineage>
        <taxon>Eukaryota</taxon>
        <taxon>Viridiplantae</taxon>
        <taxon>Streptophyta</taxon>
        <taxon>Embryophyta</taxon>
        <taxon>Tracheophyta</taxon>
        <taxon>Spermatophyta</taxon>
        <taxon>Magnoliopsida</taxon>
        <taxon>eudicotyledons</taxon>
        <taxon>Gunneridae</taxon>
        <taxon>Pentapetalae</taxon>
        <taxon>rosids</taxon>
        <taxon>malvids</taxon>
        <taxon>Brassicales</taxon>
        <taxon>Brassicaceae</taxon>
        <taxon>Brassiceae</taxon>
        <taxon>Brassica</taxon>
    </lineage>
</organism>
<dbReference type="Pfam" id="PF20256">
    <property type="entry name" value="MoCoBD_2"/>
    <property type="match status" value="3"/>
</dbReference>
<gene>
    <name evidence="8" type="ORF">HID58_083972</name>
</gene>
<feature type="domain" description="Phorbol-ester/DAG-type" evidence="6">
    <location>
        <begin position="2356"/>
        <end position="2402"/>
    </location>
</feature>
<dbReference type="InterPro" id="IPR013083">
    <property type="entry name" value="Znf_RING/FYVE/PHD"/>
</dbReference>
<evidence type="ECO:0000259" key="7">
    <source>
        <dbReference type="SMART" id="SM00249"/>
    </source>
</evidence>
<dbReference type="InterPro" id="IPR037165">
    <property type="entry name" value="AldOxase/xan_DH_Mopterin-bd_sf"/>
</dbReference>
<dbReference type="Gene3D" id="3.30.40.10">
    <property type="entry name" value="Zinc/RING finger domain, C3HC4 (zinc finger)"/>
    <property type="match status" value="1"/>
</dbReference>
<dbReference type="Proteomes" id="UP000824890">
    <property type="component" value="Unassembled WGS sequence"/>
</dbReference>
<feature type="domain" description="Phorbol-ester/DAG-type" evidence="6">
    <location>
        <begin position="1421"/>
        <end position="1473"/>
    </location>
</feature>
<reference evidence="8 9" key="1">
    <citation type="submission" date="2021-05" db="EMBL/GenBank/DDBJ databases">
        <title>Genome Assembly of Synthetic Allotetraploid Brassica napus Reveals Homoeologous Exchanges between Subgenomes.</title>
        <authorList>
            <person name="Davis J.T."/>
        </authorList>
    </citation>
    <scope>NUCLEOTIDE SEQUENCE [LARGE SCALE GENOMIC DNA]</scope>
    <source>
        <strain evidence="9">cv. Da-Ae</strain>
        <tissue evidence="8">Seedling</tissue>
    </source>
</reference>
<feature type="domain" description="Phorbol-ester/DAG-type" evidence="6">
    <location>
        <begin position="471"/>
        <end position="515"/>
    </location>
</feature>
<dbReference type="SMART" id="SM00249">
    <property type="entry name" value="PHD"/>
    <property type="match status" value="8"/>
</dbReference>
<feature type="domain" description="Phorbol-ester/DAG-type" evidence="6">
    <location>
        <begin position="594"/>
        <end position="645"/>
    </location>
</feature>
<feature type="domain" description="Zinc finger PHD-type" evidence="7">
    <location>
        <begin position="1546"/>
        <end position="1609"/>
    </location>
</feature>
<evidence type="ECO:0000256" key="4">
    <source>
        <dbReference type="ARBA" id="ARBA00022833"/>
    </source>
</evidence>
<keyword evidence="4" id="KW-0862">Zinc</keyword>
<evidence type="ECO:0000256" key="3">
    <source>
        <dbReference type="ARBA" id="ARBA00022771"/>
    </source>
</evidence>
<feature type="domain" description="Phorbol-ester/DAG-type" evidence="6">
    <location>
        <begin position="1335"/>
        <end position="1388"/>
    </location>
</feature>
<dbReference type="InterPro" id="IPR001965">
    <property type="entry name" value="Znf_PHD"/>
</dbReference>
<accession>A0ABQ7XIN1</accession>
<feature type="domain" description="Zinc finger PHD-type" evidence="7">
    <location>
        <begin position="666"/>
        <end position="727"/>
    </location>
</feature>